<accession>A0A024TVT6</accession>
<sequence>MKLGIPRRTIRAWANNRWEILAYEGNKKRMKIEPGGRTEKFPDPAGLETFINDMRVQERALTMTHIINWIKCNQAEWLRAYIAHKKPGTGYQGLLRLLQRFCKRHGFSRQKAGKSKHKQRDLKSKQHEFAEEYHHKWHWIGSDCTYNVDETGFYYDMPPKYIWAVRGGDAKIATGEKHLCG</sequence>
<dbReference type="OrthoDB" id="75178at2759"/>
<dbReference type="AlphaFoldDB" id="A0A024TVT6"/>
<dbReference type="VEuPathDB" id="FungiDB:H310_09757"/>
<dbReference type="RefSeq" id="XP_008874135.1">
    <property type="nucleotide sequence ID" value="XM_008875913.1"/>
</dbReference>
<dbReference type="EMBL" id="KI913973">
    <property type="protein sequence ID" value="ETV97427.1"/>
    <property type="molecule type" value="Genomic_DNA"/>
</dbReference>
<dbReference type="eggNOG" id="KOG3105">
    <property type="taxonomic scope" value="Eukaryota"/>
</dbReference>
<protein>
    <submittedName>
        <fullName evidence="1">Uncharacterized protein</fullName>
    </submittedName>
</protein>
<dbReference type="GeneID" id="20086807"/>
<gene>
    <name evidence="1" type="ORF">H310_09757</name>
</gene>
<organism evidence="1">
    <name type="scientific">Aphanomyces invadans</name>
    <dbReference type="NCBI Taxonomy" id="157072"/>
    <lineage>
        <taxon>Eukaryota</taxon>
        <taxon>Sar</taxon>
        <taxon>Stramenopiles</taxon>
        <taxon>Oomycota</taxon>
        <taxon>Saprolegniomycetes</taxon>
        <taxon>Saprolegniales</taxon>
        <taxon>Verrucalvaceae</taxon>
        <taxon>Aphanomyces</taxon>
    </lineage>
</organism>
<evidence type="ECO:0000313" key="1">
    <source>
        <dbReference type="EMBL" id="ETV97427.1"/>
    </source>
</evidence>
<proteinExistence type="predicted"/>
<reference evidence="1" key="1">
    <citation type="submission" date="2013-12" db="EMBL/GenBank/DDBJ databases">
        <title>The Genome Sequence of Aphanomyces invadans NJM9701.</title>
        <authorList>
            <consortium name="The Broad Institute Genomics Platform"/>
            <person name="Russ C."/>
            <person name="Tyler B."/>
            <person name="van West P."/>
            <person name="Dieguez-Uribeondo J."/>
            <person name="Young S.K."/>
            <person name="Zeng Q."/>
            <person name="Gargeya S."/>
            <person name="Fitzgerald M."/>
            <person name="Abouelleil A."/>
            <person name="Alvarado L."/>
            <person name="Chapman S.B."/>
            <person name="Gainer-Dewar J."/>
            <person name="Goldberg J."/>
            <person name="Griggs A."/>
            <person name="Gujja S."/>
            <person name="Hansen M."/>
            <person name="Howarth C."/>
            <person name="Imamovic A."/>
            <person name="Ireland A."/>
            <person name="Larimer J."/>
            <person name="McCowan C."/>
            <person name="Murphy C."/>
            <person name="Pearson M."/>
            <person name="Poon T.W."/>
            <person name="Priest M."/>
            <person name="Roberts A."/>
            <person name="Saif S."/>
            <person name="Shea T."/>
            <person name="Sykes S."/>
            <person name="Wortman J."/>
            <person name="Nusbaum C."/>
            <person name="Birren B."/>
        </authorList>
    </citation>
    <scope>NUCLEOTIDE SEQUENCE [LARGE SCALE GENOMIC DNA]</scope>
    <source>
        <strain evidence="1">NJM9701</strain>
    </source>
</reference>
<name>A0A024TVT6_9STRA</name>